<evidence type="ECO:0000256" key="7">
    <source>
        <dbReference type="ARBA" id="ARBA00048169"/>
    </source>
</evidence>
<dbReference type="NCBIfam" id="TIGR00212">
    <property type="entry name" value="hemC"/>
    <property type="match status" value="1"/>
</dbReference>
<dbReference type="PRINTS" id="PR00151">
    <property type="entry name" value="PORPHBDMNASE"/>
</dbReference>
<dbReference type="PANTHER" id="PTHR11557">
    <property type="entry name" value="PORPHOBILINOGEN DEAMINASE"/>
    <property type="match status" value="1"/>
</dbReference>
<dbReference type="Gene3D" id="3.30.160.40">
    <property type="entry name" value="Porphobilinogen deaminase, C-terminal domain"/>
    <property type="match status" value="1"/>
</dbReference>
<dbReference type="SUPFAM" id="SSF54782">
    <property type="entry name" value="Porphobilinogen deaminase (hydroxymethylbilane synthase), C-terminal domain"/>
    <property type="match status" value="1"/>
</dbReference>
<evidence type="ECO:0000256" key="2">
    <source>
        <dbReference type="ARBA" id="ARBA00002869"/>
    </source>
</evidence>
<dbReference type="AlphaFoldDB" id="A0A918Q5Z7"/>
<comment type="similarity">
    <text evidence="3">Belongs to the HMBS family.</text>
</comment>
<evidence type="ECO:0000313" key="12">
    <source>
        <dbReference type="Proteomes" id="UP000630936"/>
    </source>
</evidence>
<gene>
    <name evidence="11" type="primary">hemC2</name>
    <name evidence="11" type="ORF">GCM10010387_29180</name>
</gene>
<comment type="caution">
    <text evidence="11">The sequence shown here is derived from an EMBL/GenBank/DDBJ whole genome shotgun (WGS) entry which is preliminary data.</text>
</comment>
<keyword evidence="5" id="KW-0808">Transferase</keyword>
<evidence type="ECO:0000256" key="1">
    <source>
        <dbReference type="ARBA" id="ARBA00001916"/>
    </source>
</evidence>
<evidence type="ECO:0000313" key="11">
    <source>
        <dbReference type="EMBL" id="GGZ33212.1"/>
    </source>
</evidence>
<dbReference type="InterPro" id="IPR036803">
    <property type="entry name" value="Porphobilinogen_deaminase_C_sf"/>
</dbReference>
<dbReference type="SUPFAM" id="SSF53850">
    <property type="entry name" value="Periplasmic binding protein-like II"/>
    <property type="match status" value="1"/>
</dbReference>
<evidence type="ECO:0000259" key="9">
    <source>
        <dbReference type="Pfam" id="PF01379"/>
    </source>
</evidence>
<protein>
    <recommendedName>
        <fullName evidence="4 8">Hydroxymethylbilane synthase</fullName>
        <ecNumber evidence="4 8">2.5.1.61</ecNumber>
    </recommendedName>
</protein>
<reference evidence="11" key="1">
    <citation type="journal article" date="2014" name="Int. J. Syst. Evol. Microbiol.">
        <title>Complete genome sequence of Corynebacterium casei LMG S-19264T (=DSM 44701T), isolated from a smear-ripened cheese.</title>
        <authorList>
            <consortium name="US DOE Joint Genome Institute (JGI-PGF)"/>
            <person name="Walter F."/>
            <person name="Albersmeier A."/>
            <person name="Kalinowski J."/>
            <person name="Ruckert C."/>
        </authorList>
    </citation>
    <scope>NUCLEOTIDE SEQUENCE</scope>
    <source>
        <strain evidence="11">JCM 4988</strain>
    </source>
</reference>
<dbReference type="Pfam" id="PF01379">
    <property type="entry name" value="Porphobil_deam"/>
    <property type="match status" value="1"/>
</dbReference>
<dbReference type="PANTHER" id="PTHR11557:SF0">
    <property type="entry name" value="PORPHOBILINOGEN DEAMINASE"/>
    <property type="match status" value="1"/>
</dbReference>
<dbReference type="InterPro" id="IPR022417">
    <property type="entry name" value="Porphobilin_deaminase_N"/>
</dbReference>
<reference evidence="11" key="2">
    <citation type="submission" date="2020-09" db="EMBL/GenBank/DDBJ databases">
        <authorList>
            <person name="Sun Q."/>
            <person name="Ohkuma M."/>
        </authorList>
    </citation>
    <scope>NUCLEOTIDE SEQUENCE</scope>
    <source>
        <strain evidence="11">JCM 4988</strain>
    </source>
</reference>
<evidence type="ECO:0000259" key="10">
    <source>
        <dbReference type="Pfam" id="PF03900"/>
    </source>
</evidence>
<feature type="domain" description="Porphobilinogen deaminase C-terminal" evidence="10">
    <location>
        <begin position="224"/>
        <end position="293"/>
    </location>
</feature>
<keyword evidence="12" id="KW-1185">Reference proteome</keyword>
<evidence type="ECO:0000256" key="6">
    <source>
        <dbReference type="ARBA" id="ARBA00023244"/>
    </source>
</evidence>
<dbReference type="Proteomes" id="UP000630936">
    <property type="component" value="Unassembled WGS sequence"/>
</dbReference>
<name>A0A918Q5Z7_9ACTN</name>
<feature type="domain" description="Porphobilinogen deaminase N-terminal" evidence="9">
    <location>
        <begin position="4"/>
        <end position="210"/>
    </location>
</feature>
<dbReference type="PROSITE" id="PS00533">
    <property type="entry name" value="PORPHOBILINOGEN_DEAM"/>
    <property type="match status" value="1"/>
</dbReference>
<dbReference type="EC" id="2.5.1.61" evidence="4 8"/>
<evidence type="ECO:0000256" key="8">
    <source>
        <dbReference type="NCBIfam" id="TIGR00212"/>
    </source>
</evidence>
<dbReference type="InterPro" id="IPR022418">
    <property type="entry name" value="Porphobilinogen_deaminase_C"/>
</dbReference>
<dbReference type="Pfam" id="PF03900">
    <property type="entry name" value="Porphobil_deamC"/>
    <property type="match status" value="1"/>
</dbReference>
<comment type="cofactor">
    <cofactor evidence="1">
        <name>dipyrromethane</name>
        <dbReference type="ChEBI" id="CHEBI:60342"/>
    </cofactor>
</comment>
<dbReference type="RefSeq" id="WP_190123491.1">
    <property type="nucleotide sequence ID" value="NZ_BMWG01000007.1"/>
</dbReference>
<evidence type="ECO:0000256" key="4">
    <source>
        <dbReference type="ARBA" id="ARBA00012655"/>
    </source>
</evidence>
<accession>A0A918Q5Z7</accession>
<dbReference type="PIRSF" id="PIRSF001438">
    <property type="entry name" value="4pyrrol_synth_OHMeBilane_synth"/>
    <property type="match status" value="1"/>
</dbReference>
<keyword evidence="6" id="KW-0627">Porphyrin biosynthesis</keyword>
<comment type="catalytic activity">
    <reaction evidence="7">
        <text>4 porphobilinogen + H2O = hydroxymethylbilane + 4 NH4(+)</text>
        <dbReference type="Rhea" id="RHEA:13185"/>
        <dbReference type="ChEBI" id="CHEBI:15377"/>
        <dbReference type="ChEBI" id="CHEBI:28938"/>
        <dbReference type="ChEBI" id="CHEBI:57845"/>
        <dbReference type="ChEBI" id="CHEBI:58126"/>
        <dbReference type="EC" id="2.5.1.61"/>
    </reaction>
</comment>
<dbReference type="InterPro" id="IPR000860">
    <property type="entry name" value="HemC"/>
</dbReference>
<proteinExistence type="inferred from homology"/>
<evidence type="ECO:0000256" key="5">
    <source>
        <dbReference type="ARBA" id="ARBA00022679"/>
    </source>
</evidence>
<dbReference type="EMBL" id="BMWG01000007">
    <property type="protein sequence ID" value="GGZ33212.1"/>
    <property type="molecule type" value="Genomic_DNA"/>
</dbReference>
<evidence type="ECO:0000256" key="3">
    <source>
        <dbReference type="ARBA" id="ARBA00005638"/>
    </source>
</evidence>
<dbReference type="GO" id="GO:0004418">
    <property type="term" value="F:hydroxymethylbilane synthase activity"/>
    <property type="evidence" value="ECO:0007669"/>
    <property type="project" value="UniProtKB-UniRule"/>
</dbReference>
<sequence length="305" mass="33067">MKPLRIGARSSLMSLAQTAPVLARLSSTPTILHPFSGAGGDRLVERAELDADGAFSKEIEAALLTGEIDVAVHCLKDLPAHDTPGLETGLYLRRDDPRDCLVTREAGLTLETLPAGTVIGTSSVRRTAALLSYRPDIEVVPMRGPVDQRLRALGPDSLSDVDALVVATCSMERLGLTHRIAQKIHPEIICPPLGAAVIALQIREGDTKTRKRIFKLHDTDTEIEVEAERLILREMEGHCNAALAGYCTTSQMNGATLYTVRARVFTPDGSTVIEVRDTSDDASESAMKVCERLTRHGARELREAV</sequence>
<dbReference type="GO" id="GO:0006783">
    <property type="term" value="P:heme biosynthetic process"/>
    <property type="evidence" value="ECO:0007669"/>
    <property type="project" value="TreeGrafter"/>
</dbReference>
<dbReference type="GO" id="GO:0005737">
    <property type="term" value="C:cytoplasm"/>
    <property type="evidence" value="ECO:0007669"/>
    <property type="project" value="UniProtKB-UniRule"/>
</dbReference>
<comment type="function">
    <text evidence="2">Tetrapolymerization of the monopyrrole PBG into the hydroxymethylbilane pre-uroporphyrinogen in several discrete steps.</text>
</comment>
<dbReference type="InterPro" id="IPR022419">
    <property type="entry name" value="Porphobilin_deaminase_cofac_BS"/>
</dbReference>
<organism evidence="11 12">
    <name type="scientific">Streptomyces inusitatus</name>
    <dbReference type="NCBI Taxonomy" id="68221"/>
    <lineage>
        <taxon>Bacteria</taxon>
        <taxon>Bacillati</taxon>
        <taxon>Actinomycetota</taxon>
        <taxon>Actinomycetes</taxon>
        <taxon>Kitasatosporales</taxon>
        <taxon>Streptomycetaceae</taxon>
        <taxon>Streptomyces</taxon>
    </lineage>
</organism>
<dbReference type="Gene3D" id="3.40.190.10">
    <property type="entry name" value="Periplasmic binding protein-like II"/>
    <property type="match status" value="2"/>
</dbReference>